<comment type="caution">
    <text evidence="2">The sequence shown here is derived from an EMBL/GenBank/DDBJ whole genome shotgun (WGS) entry which is preliminary data.</text>
</comment>
<accession>A0A2N5TFF0</accession>
<name>A0A2N5TFF0_9BASI</name>
<organism evidence="2 3">
    <name type="scientific">Puccinia coronata f. sp. avenae</name>
    <dbReference type="NCBI Taxonomy" id="200324"/>
    <lineage>
        <taxon>Eukaryota</taxon>
        <taxon>Fungi</taxon>
        <taxon>Dikarya</taxon>
        <taxon>Basidiomycota</taxon>
        <taxon>Pucciniomycotina</taxon>
        <taxon>Pucciniomycetes</taxon>
        <taxon>Pucciniales</taxon>
        <taxon>Pucciniaceae</taxon>
        <taxon>Puccinia</taxon>
    </lineage>
</organism>
<dbReference type="AlphaFoldDB" id="A0A2N5TFF0"/>
<evidence type="ECO:0000313" key="2">
    <source>
        <dbReference type="EMBL" id="PLW24213.1"/>
    </source>
</evidence>
<dbReference type="Proteomes" id="UP000235392">
    <property type="component" value="Unassembled WGS sequence"/>
</dbReference>
<evidence type="ECO:0000313" key="3">
    <source>
        <dbReference type="Proteomes" id="UP000235392"/>
    </source>
</evidence>
<feature type="compositionally biased region" description="Polar residues" evidence="1">
    <location>
        <begin position="1"/>
        <end position="12"/>
    </location>
</feature>
<feature type="region of interest" description="Disordered" evidence="1">
    <location>
        <begin position="1"/>
        <end position="33"/>
    </location>
</feature>
<evidence type="ECO:0000256" key="1">
    <source>
        <dbReference type="SAM" id="MobiDB-lite"/>
    </source>
</evidence>
<protein>
    <submittedName>
        <fullName evidence="2">Uncharacterized protein</fullName>
    </submittedName>
</protein>
<dbReference type="EMBL" id="PGCI01000613">
    <property type="protein sequence ID" value="PLW24213.1"/>
    <property type="molecule type" value="Genomic_DNA"/>
</dbReference>
<sequence length="60" mass="6342">MTPHSSFWQSPERQGAACQGRHALPNGKVPLGRGTSNPVFFICKESNSEAIASLQAVSAS</sequence>
<proteinExistence type="predicted"/>
<gene>
    <name evidence="2" type="ORF">PCASD_10462</name>
</gene>
<reference evidence="2 3" key="1">
    <citation type="submission" date="2017-11" db="EMBL/GenBank/DDBJ databases">
        <title>De novo assembly and phasing of dikaryotic genomes from two isolates of Puccinia coronata f. sp. avenae, the causal agent of oat crown rust.</title>
        <authorList>
            <person name="Miller M.E."/>
            <person name="Zhang Y."/>
            <person name="Omidvar V."/>
            <person name="Sperschneider J."/>
            <person name="Schwessinger B."/>
            <person name="Raley C."/>
            <person name="Palmer J.M."/>
            <person name="Garnica D."/>
            <person name="Upadhyaya N."/>
            <person name="Rathjen J."/>
            <person name="Taylor J.M."/>
            <person name="Park R.F."/>
            <person name="Dodds P.N."/>
            <person name="Hirsch C.D."/>
            <person name="Kianian S.F."/>
            <person name="Figueroa M."/>
        </authorList>
    </citation>
    <scope>NUCLEOTIDE SEQUENCE [LARGE SCALE GENOMIC DNA]</scope>
    <source>
        <strain evidence="2">12SD80</strain>
    </source>
</reference>